<dbReference type="EMBL" id="ACMP01000083">
    <property type="protein sequence ID" value="EEL70095.1"/>
    <property type="molecule type" value="Genomic_DNA"/>
</dbReference>
<proteinExistence type="predicted"/>
<comment type="caution">
    <text evidence="1">The sequence shown here is derived from an EMBL/GenBank/DDBJ whole genome shotgun (WGS) entry which is preliminary data.</text>
</comment>
<gene>
    <name evidence="1" type="ORF">bcere0026_29100</name>
</gene>
<organism evidence="1">
    <name type="scientific">Bacillus mycoides</name>
    <dbReference type="NCBI Taxonomy" id="1405"/>
    <lineage>
        <taxon>Bacteria</taxon>
        <taxon>Bacillati</taxon>
        <taxon>Bacillota</taxon>
        <taxon>Bacilli</taxon>
        <taxon>Bacillales</taxon>
        <taxon>Bacillaceae</taxon>
        <taxon>Bacillus</taxon>
        <taxon>Bacillus cereus group</taxon>
    </lineage>
</organism>
<evidence type="ECO:0000313" key="1">
    <source>
        <dbReference type="EMBL" id="EEL70095.1"/>
    </source>
</evidence>
<dbReference type="AlphaFoldDB" id="C2XW34"/>
<keyword evidence="1" id="KW-0489">Methyltransferase</keyword>
<protein>
    <submittedName>
        <fullName evidence="1">O-methyltransferase</fullName>
    </submittedName>
</protein>
<sequence length="72" mass="8326">MKQGEASVTSLVSAFGRAYHSEFDSPKIFDDYVAKDLISQKERNNIEMNMVQGYIFSIKTLHSSFKTIQRKY</sequence>
<reference evidence="1" key="1">
    <citation type="journal article" date="2012" name="Genome Res.">
        <title>Genomic characterization of the Bacillus cereus sensu lato species: Backdrop to the evolution of Bacillus anthracis.</title>
        <authorList>
            <person name="Zwick M.E."/>
            <person name="Joseph S.J."/>
            <person name="Didelot X."/>
            <person name="Chen P.E."/>
            <person name="Bishop-Lilly K.A."/>
            <person name="Stewart A.C."/>
            <person name="Willner K."/>
            <person name="Nolan N."/>
            <person name="Lentz S."/>
            <person name="Thomason M.K."/>
            <person name="Sozhamannan S."/>
            <person name="Mateczun A.J."/>
            <person name="Du L."/>
            <person name="Read T.D."/>
        </authorList>
    </citation>
    <scope>NUCLEOTIDE SEQUENCE [LARGE SCALE GENOMIC DNA]</scope>
    <source>
        <strain evidence="1">AH603</strain>
    </source>
</reference>
<dbReference type="GO" id="GO:0032259">
    <property type="term" value="P:methylation"/>
    <property type="evidence" value="ECO:0007669"/>
    <property type="project" value="UniProtKB-KW"/>
</dbReference>
<accession>C2XW34</accession>
<name>C2XW34_BACMY</name>
<dbReference type="Proteomes" id="UP000001753">
    <property type="component" value="Chromosome"/>
</dbReference>
<keyword evidence="1" id="KW-0808">Transferase</keyword>
<dbReference type="HOGENOM" id="CLU_2713801_0_0_9"/>
<dbReference type="GO" id="GO:0008168">
    <property type="term" value="F:methyltransferase activity"/>
    <property type="evidence" value="ECO:0007669"/>
    <property type="project" value="UniProtKB-KW"/>
</dbReference>